<comment type="subcellular location">
    <subcellularLocation>
        <location evidence="1">Nucleus</location>
    </subcellularLocation>
</comment>
<name>A0AAV7XSA5_9NEOP</name>
<accession>A0AAV7XSA5</accession>
<dbReference type="EMBL" id="JAPTSV010000003">
    <property type="protein sequence ID" value="KAJ1529294.1"/>
    <property type="molecule type" value="Genomic_DNA"/>
</dbReference>
<sequence>MDLAEMMKTFMAKEAGLNAAAVSSSVAASGVNPAMLAGTVASSTAAASSSQSSTTGTPFGTTYITEKLYSILQMYLQHKGWNSVELLQCFAEMKEAAMIPNAAAYLQMMASRVTLDSQGRLVHRENGKLILPFEHFANAVMLKHMNRPHSMHLNADATVRAVMEAYTIGREYFGMEKEFIYEVVQNCPECRYYKSQIPAYHALADTNDKSSSKGMKDLLPSSQRSHQDYKSSSRGSILLPLDAANILRASSGSSASFSKTTSGNEFSQNNMSLDLGNQSIGDMKTAMLELSRAKAAAAVAAAAATNIPSRSSTPAPTRAQLLNAAVAAQQQQLLAEKAVRNLQQEKQQQQLHLQQQQQLQLQQQQQQQQQLQQQQLQQQQLQQQQQLHQQQIQLQLQQLQQQQQQIQQQQQQQQKLLQQHKLLDQFPTMLDPKMTDFLRPHDYLDGLSNSTKELLALHNGAWSSHEDQSAYKRSTNVEGGQEKIVRAFSEVMRNLHRMKMCIRPSMCKPYGKQSEMLQKTLEDTLLLVQAMRSFLPPPQY</sequence>
<evidence type="ECO:0000313" key="6">
    <source>
        <dbReference type="Proteomes" id="UP001075354"/>
    </source>
</evidence>
<protein>
    <submittedName>
        <fullName evidence="5">Uncharacterized protein</fullName>
    </submittedName>
</protein>
<dbReference type="PANTHER" id="PTHR45093:SF2">
    <property type="entry name" value="LISH DOMAIN-CONTAINING PROTEIN"/>
    <property type="match status" value="1"/>
</dbReference>
<evidence type="ECO:0000256" key="2">
    <source>
        <dbReference type="ARBA" id="ARBA00023242"/>
    </source>
</evidence>
<dbReference type="PANTHER" id="PTHR45093">
    <property type="entry name" value="TRANSCRIPTION ACTIVATOR MSS11"/>
    <property type="match status" value="1"/>
</dbReference>
<comment type="caution">
    <text evidence="5">The sequence shown here is derived from an EMBL/GenBank/DDBJ whole genome shotgun (WGS) entry which is preliminary data.</text>
</comment>
<dbReference type="AlphaFoldDB" id="A0AAV7XSA5"/>
<keyword evidence="2" id="KW-0539">Nucleus</keyword>
<evidence type="ECO:0000256" key="1">
    <source>
        <dbReference type="ARBA" id="ARBA00004123"/>
    </source>
</evidence>
<dbReference type="GO" id="GO:0005634">
    <property type="term" value="C:nucleus"/>
    <property type="evidence" value="ECO:0007669"/>
    <property type="project" value="UniProtKB-SubCell"/>
</dbReference>
<gene>
    <name evidence="5" type="ORF">ONE63_006091</name>
</gene>
<keyword evidence="6" id="KW-1185">Reference proteome</keyword>
<dbReference type="Proteomes" id="UP001075354">
    <property type="component" value="Chromosome 3"/>
</dbReference>
<proteinExistence type="predicted"/>
<feature type="compositionally biased region" description="Basic and acidic residues" evidence="4">
    <location>
        <begin position="206"/>
        <end position="216"/>
    </location>
</feature>
<evidence type="ECO:0000256" key="4">
    <source>
        <dbReference type="SAM" id="MobiDB-lite"/>
    </source>
</evidence>
<feature type="coiled-coil region" evidence="3">
    <location>
        <begin position="325"/>
        <end position="419"/>
    </location>
</feature>
<evidence type="ECO:0000313" key="5">
    <source>
        <dbReference type="EMBL" id="KAJ1529294.1"/>
    </source>
</evidence>
<organism evidence="5 6">
    <name type="scientific">Megalurothrips usitatus</name>
    <name type="common">bean blossom thrips</name>
    <dbReference type="NCBI Taxonomy" id="439358"/>
    <lineage>
        <taxon>Eukaryota</taxon>
        <taxon>Metazoa</taxon>
        <taxon>Ecdysozoa</taxon>
        <taxon>Arthropoda</taxon>
        <taxon>Hexapoda</taxon>
        <taxon>Insecta</taxon>
        <taxon>Pterygota</taxon>
        <taxon>Neoptera</taxon>
        <taxon>Paraneoptera</taxon>
        <taxon>Thysanoptera</taxon>
        <taxon>Terebrantia</taxon>
        <taxon>Thripoidea</taxon>
        <taxon>Thripidae</taxon>
        <taxon>Megalurothrips</taxon>
    </lineage>
</organism>
<feature type="region of interest" description="Disordered" evidence="4">
    <location>
        <begin position="206"/>
        <end position="231"/>
    </location>
</feature>
<keyword evidence="3" id="KW-0175">Coiled coil</keyword>
<evidence type="ECO:0000256" key="3">
    <source>
        <dbReference type="SAM" id="Coils"/>
    </source>
</evidence>
<reference evidence="5" key="1">
    <citation type="submission" date="2022-12" db="EMBL/GenBank/DDBJ databases">
        <title>Chromosome-level genome assembly of the bean flower thrips Megalurothrips usitatus.</title>
        <authorList>
            <person name="Ma L."/>
            <person name="Liu Q."/>
            <person name="Li H."/>
            <person name="Cai W."/>
        </authorList>
    </citation>
    <scope>NUCLEOTIDE SEQUENCE</scope>
    <source>
        <strain evidence="5">Cailab_2022a</strain>
    </source>
</reference>